<evidence type="ECO:0000313" key="2">
    <source>
        <dbReference type="EnsemblMetazoa" id="XP_019849360.1"/>
    </source>
</evidence>
<dbReference type="KEGG" id="aqu:109580511"/>
<proteinExistence type="predicted"/>
<feature type="region of interest" description="Disordered" evidence="1">
    <location>
        <begin position="1"/>
        <end position="94"/>
    </location>
</feature>
<reference evidence="2" key="2">
    <citation type="submission" date="2024-06" db="UniProtKB">
        <authorList>
            <consortium name="EnsemblMetazoa"/>
        </authorList>
    </citation>
    <scope>IDENTIFICATION</scope>
</reference>
<dbReference type="Proteomes" id="UP000007879">
    <property type="component" value="Unassembled WGS sequence"/>
</dbReference>
<accession>A0AAN0IX72</accession>
<name>A0AAN0IX72_AMPQE</name>
<feature type="compositionally biased region" description="Polar residues" evidence="1">
    <location>
        <begin position="34"/>
        <end position="50"/>
    </location>
</feature>
<dbReference type="GeneID" id="109580511"/>
<evidence type="ECO:0000256" key="1">
    <source>
        <dbReference type="SAM" id="MobiDB-lite"/>
    </source>
</evidence>
<dbReference type="RefSeq" id="XP_019849360.1">
    <property type="nucleotide sequence ID" value="XM_019993801.1"/>
</dbReference>
<organism evidence="2 3">
    <name type="scientific">Amphimedon queenslandica</name>
    <name type="common">Sponge</name>
    <dbReference type="NCBI Taxonomy" id="400682"/>
    <lineage>
        <taxon>Eukaryota</taxon>
        <taxon>Metazoa</taxon>
        <taxon>Porifera</taxon>
        <taxon>Demospongiae</taxon>
        <taxon>Heteroscleromorpha</taxon>
        <taxon>Haplosclerida</taxon>
        <taxon>Niphatidae</taxon>
        <taxon>Amphimedon</taxon>
    </lineage>
</organism>
<reference evidence="3" key="1">
    <citation type="journal article" date="2010" name="Nature">
        <title>The Amphimedon queenslandica genome and the evolution of animal complexity.</title>
        <authorList>
            <person name="Srivastava M."/>
            <person name="Simakov O."/>
            <person name="Chapman J."/>
            <person name="Fahey B."/>
            <person name="Gauthier M.E."/>
            <person name="Mitros T."/>
            <person name="Richards G.S."/>
            <person name="Conaco C."/>
            <person name="Dacre M."/>
            <person name="Hellsten U."/>
            <person name="Larroux C."/>
            <person name="Putnam N.H."/>
            <person name="Stanke M."/>
            <person name="Adamska M."/>
            <person name="Darling A."/>
            <person name="Degnan S.M."/>
            <person name="Oakley T.H."/>
            <person name="Plachetzki D.C."/>
            <person name="Zhai Y."/>
            <person name="Adamski M."/>
            <person name="Calcino A."/>
            <person name="Cummins S.F."/>
            <person name="Goodstein D.M."/>
            <person name="Harris C."/>
            <person name="Jackson D.J."/>
            <person name="Leys S.P."/>
            <person name="Shu S."/>
            <person name="Woodcroft B.J."/>
            <person name="Vervoort M."/>
            <person name="Kosik K.S."/>
            <person name="Manning G."/>
            <person name="Degnan B.M."/>
            <person name="Rokhsar D.S."/>
        </authorList>
    </citation>
    <scope>NUCLEOTIDE SEQUENCE [LARGE SCALE GENOMIC DNA]</scope>
</reference>
<sequence length="159" mass="17000">MRGGVDFHDDSNDMRGGGTSVSVRGRGAKRGGVSVTTRKYDSTSINTSTRGHGATRRGASGPTRILRGGNDINDDSNIESGGGASVPVRGGRTDGIINTTEERDYVEGSCQNKCCFHPFARNFVMCSECNDWVHSICAGIPYSKAQAEDFIYVCPPCKI</sequence>
<dbReference type="InterPro" id="IPR013083">
    <property type="entry name" value="Znf_RING/FYVE/PHD"/>
</dbReference>
<dbReference type="AlphaFoldDB" id="A0AAN0IX72"/>
<evidence type="ECO:0008006" key="4">
    <source>
        <dbReference type="Google" id="ProtNLM"/>
    </source>
</evidence>
<dbReference type="EnsemblMetazoa" id="XM_019993801.1">
    <property type="protein sequence ID" value="XP_019849360.1"/>
    <property type="gene ID" value="LOC109580511"/>
</dbReference>
<feature type="compositionally biased region" description="Basic and acidic residues" evidence="1">
    <location>
        <begin position="1"/>
        <end position="13"/>
    </location>
</feature>
<dbReference type="SUPFAM" id="SSF57903">
    <property type="entry name" value="FYVE/PHD zinc finger"/>
    <property type="match status" value="1"/>
</dbReference>
<keyword evidence="3" id="KW-1185">Reference proteome</keyword>
<dbReference type="Gene3D" id="3.30.40.10">
    <property type="entry name" value="Zinc/RING finger domain, C3HC4 (zinc finger)"/>
    <property type="match status" value="1"/>
</dbReference>
<protein>
    <recommendedName>
        <fullName evidence="4">PHD-type domain-containing protein</fullName>
    </recommendedName>
</protein>
<evidence type="ECO:0000313" key="3">
    <source>
        <dbReference type="Proteomes" id="UP000007879"/>
    </source>
</evidence>
<dbReference type="InterPro" id="IPR011011">
    <property type="entry name" value="Znf_FYVE_PHD"/>
</dbReference>